<evidence type="ECO:0000313" key="1">
    <source>
        <dbReference type="EMBL" id="MBD1429919.1"/>
    </source>
</evidence>
<dbReference type="PROSITE" id="PS51257">
    <property type="entry name" value="PROKAR_LIPOPROTEIN"/>
    <property type="match status" value="1"/>
</dbReference>
<keyword evidence="2" id="KW-1185">Reference proteome</keyword>
<sequence>MYRIRLKLQVAICAFLTLVMMSCGVKYSFTGGSIPKDMKTYSVLYFENLAPMVYTTLSQNFTEGLKERIRTQSSLSQVNADGDAIFEGTITGYSITPASVGAGNNDRAQNSRLTITVKVKYTNKLDQTGESDFEESFSQFKEFPGSDVTAYEAQLNSDIIKMLTEDIYNRAFANW</sequence>
<dbReference type="Pfam" id="PF04390">
    <property type="entry name" value="LptE"/>
    <property type="match status" value="1"/>
</dbReference>
<proteinExistence type="predicted"/>
<evidence type="ECO:0000313" key="2">
    <source>
        <dbReference type="Proteomes" id="UP000651271"/>
    </source>
</evidence>
<reference evidence="1 2" key="1">
    <citation type="submission" date="2020-08" db="EMBL/GenBank/DDBJ databases">
        <title>Sphingobacterium sp. DN04309 isolated from aquaculture water.</title>
        <authorList>
            <person name="Zhang M."/>
        </authorList>
    </citation>
    <scope>NUCLEOTIDE SEQUENCE [LARGE SCALE GENOMIC DNA]</scope>
    <source>
        <strain evidence="1 2">DN04309</strain>
    </source>
</reference>
<accession>A0ABR7YF71</accession>
<dbReference type="EMBL" id="JACOIJ010000017">
    <property type="protein sequence ID" value="MBD1429919.1"/>
    <property type="molecule type" value="Genomic_DNA"/>
</dbReference>
<organism evidence="1 2">
    <name type="scientific">Sphingobacterium litopenaei</name>
    <dbReference type="NCBI Taxonomy" id="2763500"/>
    <lineage>
        <taxon>Bacteria</taxon>
        <taxon>Pseudomonadati</taxon>
        <taxon>Bacteroidota</taxon>
        <taxon>Sphingobacteriia</taxon>
        <taxon>Sphingobacteriales</taxon>
        <taxon>Sphingobacteriaceae</taxon>
        <taxon>Sphingobacterium</taxon>
    </lineage>
</organism>
<name>A0ABR7YF71_9SPHI</name>
<protein>
    <submittedName>
        <fullName evidence="1">LptE family protein</fullName>
    </submittedName>
</protein>
<comment type="caution">
    <text evidence="1">The sequence shown here is derived from an EMBL/GenBank/DDBJ whole genome shotgun (WGS) entry which is preliminary data.</text>
</comment>
<dbReference type="InterPro" id="IPR007485">
    <property type="entry name" value="LPS_assembly_LptE"/>
</dbReference>
<dbReference type="Proteomes" id="UP000651271">
    <property type="component" value="Unassembled WGS sequence"/>
</dbReference>
<gene>
    <name evidence="1" type="ORF">H8B04_10090</name>
</gene>